<dbReference type="Proteomes" id="UP001438707">
    <property type="component" value="Unassembled WGS sequence"/>
</dbReference>
<sequence length="734" mass="79488">MPTVRSSKGGRPARVFDPAQDRQKALEQLRKELRHQRAENNTLQASRLFREFRLIAEQQVNDAERSSVAQPDVRARGGPETGSSLSVHQTDGSKAATGGPLPQDSRLSEGIWSTAGQPYSCLGRPEEVQSILPPLSVDKQRRKPAKRKVPRAQTFSMRESGPSSGRAPANEPPNASSSGPQILSAAQKRPMKPGPMDRADTAFPMSSITIAEFRRRQIKTAAAMFMNEGNAQADAANPKTWGTPVPASQHGLSPPKAQSPGKPPSPRSSEAQGKLMLQDADGRLLASRSSLPGGQSSGTMMFTLPGGLQTPVRPSRSSSAMPSARNSIMVSPAAGKADDMPGRSRLGTALVEDWGAMQDHQALAIVRRSQYPVAVGSGTELVPGAGWGPLTGNAIIPSRMHLQTPSLQRASLVRPEEPVERSMQTMQQMQKAIWAAHRGKGGKDLQGLLTRLPSLPKQPPIFPLLCPAFQAAPGDDSPACRWRNTFLQARQRQRKKLQMALWQRSQQRADARSRTGLAATACSLLTDQFQHQGQKPAASPSHGRPAVSKLSEARGSLDLAALMAMQRPPSELTEDEQAEMDMLEAFYRQLCRFAYAIKALDPICMALIYEVKVLLESGQAITRGLLIRSLGALAWFATGMGMQSTCNGRLLLLLRFLGRIVSLEEPELIQHARQLGILRMIYSAAEIGAMEAAMYRSSSGLSMLSSSSQMSSHGDRRRGMGKTVFVEAGLGPDY</sequence>
<feature type="region of interest" description="Disordered" evidence="1">
    <location>
        <begin position="233"/>
        <end position="273"/>
    </location>
</feature>
<feature type="region of interest" description="Disordered" evidence="1">
    <location>
        <begin position="132"/>
        <end position="181"/>
    </location>
</feature>
<evidence type="ECO:0000313" key="3">
    <source>
        <dbReference type="Proteomes" id="UP001438707"/>
    </source>
</evidence>
<comment type="caution">
    <text evidence="2">The sequence shown here is derived from an EMBL/GenBank/DDBJ whole genome shotgun (WGS) entry which is preliminary data.</text>
</comment>
<organism evidence="2 3">
    <name type="scientific">Apatococcus lobatus</name>
    <dbReference type="NCBI Taxonomy" id="904363"/>
    <lineage>
        <taxon>Eukaryota</taxon>
        <taxon>Viridiplantae</taxon>
        <taxon>Chlorophyta</taxon>
        <taxon>core chlorophytes</taxon>
        <taxon>Trebouxiophyceae</taxon>
        <taxon>Chlorellales</taxon>
        <taxon>Chlorellaceae</taxon>
        <taxon>Apatococcus</taxon>
    </lineage>
</organism>
<dbReference type="EMBL" id="JALJOS010000016">
    <property type="protein sequence ID" value="KAK9828167.1"/>
    <property type="molecule type" value="Genomic_DNA"/>
</dbReference>
<keyword evidence="3" id="KW-1185">Reference proteome</keyword>
<feature type="compositionally biased region" description="Basic residues" evidence="1">
    <location>
        <begin position="140"/>
        <end position="150"/>
    </location>
</feature>
<proteinExistence type="predicted"/>
<accession>A0AAW1R4G4</accession>
<gene>
    <name evidence="2" type="ORF">WJX74_001385</name>
</gene>
<name>A0AAW1R4G4_9CHLO</name>
<feature type="compositionally biased region" description="Polar residues" evidence="1">
    <location>
        <begin position="81"/>
        <end position="92"/>
    </location>
</feature>
<evidence type="ECO:0000313" key="2">
    <source>
        <dbReference type="EMBL" id="KAK9828167.1"/>
    </source>
</evidence>
<evidence type="ECO:0000256" key="1">
    <source>
        <dbReference type="SAM" id="MobiDB-lite"/>
    </source>
</evidence>
<feature type="region of interest" description="Disordered" evidence="1">
    <location>
        <begin position="1"/>
        <end position="22"/>
    </location>
</feature>
<protein>
    <submittedName>
        <fullName evidence="2">Uncharacterized protein</fullName>
    </submittedName>
</protein>
<dbReference type="AlphaFoldDB" id="A0AAW1R4G4"/>
<reference evidence="2 3" key="1">
    <citation type="journal article" date="2024" name="Nat. Commun.">
        <title>Phylogenomics reveals the evolutionary origins of lichenization in chlorophyte algae.</title>
        <authorList>
            <person name="Puginier C."/>
            <person name="Libourel C."/>
            <person name="Otte J."/>
            <person name="Skaloud P."/>
            <person name="Haon M."/>
            <person name="Grisel S."/>
            <person name="Petersen M."/>
            <person name="Berrin J.G."/>
            <person name="Delaux P.M."/>
            <person name="Dal Grande F."/>
            <person name="Keller J."/>
        </authorList>
    </citation>
    <scope>NUCLEOTIDE SEQUENCE [LARGE SCALE GENOMIC DNA]</scope>
    <source>
        <strain evidence="2 3">SAG 2145</strain>
    </source>
</reference>
<feature type="region of interest" description="Disordered" evidence="1">
    <location>
        <begin position="59"/>
        <end position="108"/>
    </location>
</feature>
<feature type="compositionally biased region" description="Polar residues" evidence="1">
    <location>
        <begin position="154"/>
        <end position="163"/>
    </location>
</feature>